<feature type="compositionally biased region" description="Acidic residues" evidence="9">
    <location>
        <begin position="99"/>
        <end position="119"/>
    </location>
</feature>
<keyword evidence="5" id="KW-0418">Kinase</keyword>
<comment type="catalytic activity">
    <reaction evidence="7">
        <text>L-threonyl-[protein] + ATP = O-phospho-L-threonyl-[protein] + ADP + H(+)</text>
        <dbReference type="Rhea" id="RHEA:46608"/>
        <dbReference type="Rhea" id="RHEA-COMP:11060"/>
        <dbReference type="Rhea" id="RHEA-COMP:11605"/>
        <dbReference type="ChEBI" id="CHEBI:15378"/>
        <dbReference type="ChEBI" id="CHEBI:30013"/>
        <dbReference type="ChEBI" id="CHEBI:30616"/>
        <dbReference type="ChEBI" id="CHEBI:61977"/>
        <dbReference type="ChEBI" id="CHEBI:456216"/>
        <dbReference type="EC" id="2.7.11.1"/>
    </reaction>
</comment>
<evidence type="ECO:0008006" key="13">
    <source>
        <dbReference type="Google" id="ProtNLM"/>
    </source>
</evidence>
<dbReference type="PANTHER" id="PTHR48012">
    <property type="entry name" value="STERILE20-LIKE KINASE, ISOFORM B-RELATED"/>
    <property type="match status" value="1"/>
</dbReference>
<dbReference type="InterPro" id="IPR011009">
    <property type="entry name" value="Kinase-like_dom_sf"/>
</dbReference>
<evidence type="ECO:0000256" key="4">
    <source>
        <dbReference type="ARBA" id="ARBA00022741"/>
    </source>
</evidence>
<evidence type="ECO:0000313" key="11">
    <source>
        <dbReference type="EMBL" id="RKO86226.1"/>
    </source>
</evidence>
<dbReference type="InterPro" id="IPR050629">
    <property type="entry name" value="STE20/SPS1-PAK"/>
</dbReference>
<feature type="region of interest" description="Disordered" evidence="9">
    <location>
        <begin position="84"/>
        <end position="185"/>
    </location>
</feature>
<organism evidence="11 12">
    <name type="scientific">Blyttiomyces helicus</name>
    <dbReference type="NCBI Taxonomy" id="388810"/>
    <lineage>
        <taxon>Eukaryota</taxon>
        <taxon>Fungi</taxon>
        <taxon>Fungi incertae sedis</taxon>
        <taxon>Chytridiomycota</taxon>
        <taxon>Chytridiomycota incertae sedis</taxon>
        <taxon>Chytridiomycetes</taxon>
        <taxon>Chytridiomycetes incertae sedis</taxon>
        <taxon>Blyttiomyces</taxon>
    </lineage>
</organism>
<evidence type="ECO:0000256" key="1">
    <source>
        <dbReference type="ARBA" id="ARBA00008874"/>
    </source>
</evidence>
<dbReference type="AlphaFoldDB" id="A0A4P9W7U4"/>
<dbReference type="Proteomes" id="UP000269721">
    <property type="component" value="Unassembled WGS sequence"/>
</dbReference>
<protein>
    <recommendedName>
        <fullName evidence="13">Protein kinase domain-containing protein</fullName>
    </recommendedName>
</protein>
<dbReference type="Gene3D" id="1.10.510.10">
    <property type="entry name" value="Transferase(Phosphotransferase) domain 1"/>
    <property type="match status" value="1"/>
</dbReference>
<dbReference type="SUPFAM" id="SSF56112">
    <property type="entry name" value="Protein kinase-like (PK-like)"/>
    <property type="match status" value="1"/>
</dbReference>
<sequence>MNSAQFTLIANLHIRFALVVYLFYFLNFWGARSDAFRDFLRICLEKDPDKRPSAEDLLKHQFVHPNPKTPAILTALIERSRAARRDRIPQSLSRTTRDVDEDEEEEDDEGDEHGEDVDVELSGVKTPGREDLEPGGGSSGAGTGVGANAMVGLGIGRDGEGSQASLVAKVPEGGAKVEAKEAKKP</sequence>
<reference evidence="12" key="1">
    <citation type="journal article" date="2018" name="Nat. Microbiol.">
        <title>Leveraging single-cell genomics to expand the fungal tree of life.</title>
        <authorList>
            <person name="Ahrendt S.R."/>
            <person name="Quandt C.A."/>
            <person name="Ciobanu D."/>
            <person name="Clum A."/>
            <person name="Salamov A."/>
            <person name="Andreopoulos B."/>
            <person name="Cheng J.F."/>
            <person name="Woyke T."/>
            <person name="Pelin A."/>
            <person name="Henrissat B."/>
            <person name="Reynolds N.K."/>
            <person name="Benny G.L."/>
            <person name="Smith M.E."/>
            <person name="James T.Y."/>
            <person name="Grigoriev I.V."/>
        </authorList>
    </citation>
    <scope>NUCLEOTIDE SEQUENCE [LARGE SCALE GENOMIC DNA]</scope>
</reference>
<feature type="compositionally biased region" description="Gly residues" evidence="9">
    <location>
        <begin position="134"/>
        <end position="145"/>
    </location>
</feature>
<keyword evidence="4" id="KW-0547">Nucleotide-binding</keyword>
<dbReference type="OrthoDB" id="248923at2759"/>
<keyword evidence="12" id="KW-1185">Reference proteome</keyword>
<evidence type="ECO:0000313" key="12">
    <source>
        <dbReference type="Proteomes" id="UP000269721"/>
    </source>
</evidence>
<comment type="similarity">
    <text evidence="1">Belongs to the protein kinase superfamily. STE Ser/Thr protein kinase family. STE20 subfamily.</text>
</comment>
<evidence type="ECO:0000256" key="10">
    <source>
        <dbReference type="SAM" id="Phobius"/>
    </source>
</evidence>
<accession>A0A4P9W7U4</accession>
<feature type="transmembrane region" description="Helical" evidence="10">
    <location>
        <begin position="12"/>
        <end position="31"/>
    </location>
</feature>
<evidence type="ECO:0000256" key="7">
    <source>
        <dbReference type="ARBA" id="ARBA00047899"/>
    </source>
</evidence>
<evidence type="ECO:0000256" key="2">
    <source>
        <dbReference type="ARBA" id="ARBA00022527"/>
    </source>
</evidence>
<keyword evidence="2" id="KW-0723">Serine/threonine-protein kinase</keyword>
<evidence type="ECO:0000256" key="3">
    <source>
        <dbReference type="ARBA" id="ARBA00022679"/>
    </source>
</evidence>
<keyword evidence="10" id="KW-1133">Transmembrane helix</keyword>
<keyword evidence="10" id="KW-0472">Membrane</keyword>
<name>A0A4P9W7U4_9FUNG</name>
<dbReference type="GO" id="GO:0004674">
    <property type="term" value="F:protein serine/threonine kinase activity"/>
    <property type="evidence" value="ECO:0007669"/>
    <property type="project" value="UniProtKB-KW"/>
</dbReference>
<dbReference type="GO" id="GO:0005737">
    <property type="term" value="C:cytoplasm"/>
    <property type="evidence" value="ECO:0007669"/>
    <property type="project" value="TreeGrafter"/>
</dbReference>
<keyword evidence="10" id="KW-0812">Transmembrane</keyword>
<dbReference type="PANTHER" id="PTHR48012:SF10">
    <property type="entry name" value="FI20177P1"/>
    <property type="match status" value="1"/>
</dbReference>
<gene>
    <name evidence="11" type="ORF">BDK51DRAFT_47139</name>
</gene>
<dbReference type="EMBL" id="KZ998376">
    <property type="protein sequence ID" value="RKO86226.1"/>
    <property type="molecule type" value="Genomic_DNA"/>
</dbReference>
<comment type="catalytic activity">
    <reaction evidence="8">
        <text>L-seryl-[protein] + ATP = O-phospho-L-seryl-[protein] + ADP + H(+)</text>
        <dbReference type="Rhea" id="RHEA:17989"/>
        <dbReference type="Rhea" id="RHEA-COMP:9863"/>
        <dbReference type="Rhea" id="RHEA-COMP:11604"/>
        <dbReference type="ChEBI" id="CHEBI:15378"/>
        <dbReference type="ChEBI" id="CHEBI:29999"/>
        <dbReference type="ChEBI" id="CHEBI:30616"/>
        <dbReference type="ChEBI" id="CHEBI:83421"/>
        <dbReference type="ChEBI" id="CHEBI:456216"/>
        <dbReference type="EC" id="2.7.11.1"/>
    </reaction>
</comment>
<feature type="non-terminal residue" evidence="11">
    <location>
        <position position="185"/>
    </location>
</feature>
<dbReference type="GO" id="GO:0005524">
    <property type="term" value="F:ATP binding"/>
    <property type="evidence" value="ECO:0007669"/>
    <property type="project" value="UniProtKB-KW"/>
</dbReference>
<evidence type="ECO:0000256" key="9">
    <source>
        <dbReference type="SAM" id="MobiDB-lite"/>
    </source>
</evidence>
<proteinExistence type="inferred from homology"/>
<feature type="compositionally biased region" description="Basic and acidic residues" evidence="9">
    <location>
        <begin position="175"/>
        <end position="185"/>
    </location>
</feature>
<evidence type="ECO:0000256" key="8">
    <source>
        <dbReference type="ARBA" id="ARBA00048679"/>
    </source>
</evidence>
<evidence type="ECO:0000256" key="5">
    <source>
        <dbReference type="ARBA" id="ARBA00022777"/>
    </source>
</evidence>
<evidence type="ECO:0000256" key="6">
    <source>
        <dbReference type="ARBA" id="ARBA00022840"/>
    </source>
</evidence>
<keyword evidence="3" id="KW-0808">Transferase</keyword>
<keyword evidence="6" id="KW-0067">ATP-binding</keyword>